<sequence length="142" mass="16572">MIHNRSVQEFVQLIKKGEKKFTGVSVEDFNFTLRNYDLEGVEFEDCFININLEKCNLKNAKFIFCNLKTISVRDCSIENCYISDCHIESIIITGKNIDQIVFGTNYAYGMTLSPEKCLIYVRNEILKVHKFELTLYSLEIDF</sequence>
<evidence type="ECO:0000313" key="1">
    <source>
        <dbReference type="EMBL" id="ALE37603.1"/>
    </source>
</evidence>
<organism evidence="1">
    <name type="scientific">Leptospira interrogans serovar Hardjo str. Norma</name>
    <dbReference type="NCBI Taxonomy" id="1279460"/>
    <lineage>
        <taxon>Bacteria</taxon>
        <taxon>Pseudomonadati</taxon>
        <taxon>Spirochaetota</taxon>
        <taxon>Spirochaetia</taxon>
        <taxon>Leptospirales</taxon>
        <taxon>Leptospiraceae</taxon>
        <taxon>Leptospira</taxon>
    </lineage>
</organism>
<dbReference type="RefSeq" id="WP_002189301.1">
    <property type="nucleotide sequence ID" value="NZ_CP012603.1"/>
</dbReference>
<evidence type="ECO:0008006" key="3">
    <source>
        <dbReference type="Google" id="ProtNLM"/>
    </source>
</evidence>
<gene>
    <name evidence="1" type="ORF">G436_0376</name>
</gene>
<dbReference type="Gene3D" id="2.160.20.80">
    <property type="entry name" value="E3 ubiquitin-protein ligase SopA"/>
    <property type="match status" value="1"/>
</dbReference>
<dbReference type="SUPFAM" id="SSF141571">
    <property type="entry name" value="Pentapeptide repeat-like"/>
    <property type="match status" value="1"/>
</dbReference>
<dbReference type="AlphaFoldDB" id="A0A0M5LCI1"/>
<accession>A0A0M5LCI1</accession>
<name>A0A0M5LCI1_LEPIR</name>
<proteinExistence type="predicted"/>
<dbReference type="EMBL" id="CP012603">
    <property type="protein sequence ID" value="ALE37603.1"/>
    <property type="molecule type" value="Genomic_DNA"/>
</dbReference>
<reference evidence="1 2" key="1">
    <citation type="journal article" date="2015" name="Genome Announc.">
        <title>Whole-Genome Sequence of Leptospira interrogans Serovar Hardjo Subtype Hardjoprajitno Strain Norma, Isolated from Cattle in a Leptospirosis Outbreak in Brazil.</title>
        <authorList>
            <person name="Cosate M.R."/>
            <person name="Soares S.C."/>
            <person name="Mendes T.A."/>
            <person name="Raittz R.T."/>
            <person name="Moreira E.C."/>
            <person name="Leite R."/>
            <person name="Fernandes G.R."/>
            <person name="Haddad J.P."/>
            <person name="Ortega J.M."/>
        </authorList>
    </citation>
    <scope>NUCLEOTIDE SEQUENCE [LARGE SCALE GENOMIC DNA]</scope>
    <source>
        <strain evidence="1 2">Norma</strain>
    </source>
</reference>
<dbReference type="PATRIC" id="fig|1279460.3.peg.376"/>
<protein>
    <recommendedName>
        <fullName evidence="3">Pentapeptide repeat-containing protein</fullName>
    </recommendedName>
</protein>
<evidence type="ECO:0000313" key="2">
    <source>
        <dbReference type="Proteomes" id="UP000056502"/>
    </source>
</evidence>
<dbReference type="Proteomes" id="UP000056502">
    <property type="component" value="Chromosome I"/>
</dbReference>